<protein>
    <recommendedName>
        <fullName evidence="3">DUF2063 domain-containing protein</fullName>
    </recommendedName>
</protein>
<evidence type="ECO:0008006" key="3">
    <source>
        <dbReference type="Google" id="ProtNLM"/>
    </source>
</evidence>
<accession>A0A2N7VBH6</accession>
<reference evidence="1 2" key="1">
    <citation type="submission" date="2018-01" db="EMBL/GenBank/DDBJ databases">
        <title>Whole genome analyses suggest that Burkholderia sensu lato contains two further novel genera in the rhizoxinica-symbiotica group Mycetohabitans gen. nov., and Trinickia gen. nov.: implications for the evolution of diazotrophy and nodulation in the Burkholderiaceae.</title>
        <authorList>
            <person name="Estrada-de los Santos P."/>
            <person name="Palmer M."/>
            <person name="Chavez-Ramirez B."/>
            <person name="Beukes C."/>
            <person name="Steenkamp E.T."/>
            <person name="Hirsch A.M."/>
            <person name="Manyaka P."/>
            <person name="Maluk M."/>
            <person name="Lafos M."/>
            <person name="Crook M."/>
            <person name="Gross E."/>
            <person name="Simon M.F."/>
            <person name="Bueno dos Reis Junior F."/>
            <person name="Poole P.S."/>
            <person name="Venter S.N."/>
            <person name="James E.K."/>
        </authorList>
    </citation>
    <scope>NUCLEOTIDE SEQUENCE [LARGE SCALE GENOMIC DNA]</scope>
    <source>
        <strain evidence="1 2">GIMN1.004</strain>
    </source>
</reference>
<evidence type="ECO:0000313" key="1">
    <source>
        <dbReference type="EMBL" id="PMS14516.1"/>
    </source>
</evidence>
<comment type="caution">
    <text evidence="1">The sequence shown here is derived from an EMBL/GenBank/DDBJ whole genome shotgun (WGS) entry which is preliminary data.</text>
</comment>
<dbReference type="EMBL" id="PNYA01000044">
    <property type="protein sequence ID" value="PMS14516.1"/>
    <property type="molecule type" value="Genomic_DNA"/>
</dbReference>
<dbReference type="AlphaFoldDB" id="A0A2N7VBH6"/>
<keyword evidence="2" id="KW-1185">Reference proteome</keyword>
<organism evidence="1 2">
    <name type="scientific">Trinickia dabaoshanensis</name>
    <dbReference type="NCBI Taxonomy" id="564714"/>
    <lineage>
        <taxon>Bacteria</taxon>
        <taxon>Pseudomonadati</taxon>
        <taxon>Pseudomonadota</taxon>
        <taxon>Betaproteobacteria</taxon>
        <taxon>Burkholderiales</taxon>
        <taxon>Burkholderiaceae</taxon>
        <taxon>Trinickia</taxon>
    </lineage>
</organism>
<name>A0A2N7VBH6_9BURK</name>
<sequence length="288" mass="32288">MNAQTVWFTWRRIMCEQPFAEAVLAGRVDDMQARFSLTDEENAVAREYAHEASGARWFVENYRFRMRNSFLNALENGAPLTLRALMADGHDVRELGARFLDTVGWRDYGPFVYTYCAEALDFLRRETDAVRVAGMADLMGLEAAAVAMLRRVGEMDESARKQAASGPSAAAAQFDDASAVWARSPYCELYRSSTQLAKWLREKGTLGREPLPDVPGVYVAYYVDDEHTHRFGMLPERAAQIYDALEQPADRAALSERLLARGLAPVTAADARAFELLRQCRAIDVSRG</sequence>
<gene>
    <name evidence="1" type="ORF">C0Z18_31250</name>
</gene>
<evidence type="ECO:0000313" key="2">
    <source>
        <dbReference type="Proteomes" id="UP000235616"/>
    </source>
</evidence>
<proteinExistence type="predicted"/>
<dbReference type="Proteomes" id="UP000235616">
    <property type="component" value="Unassembled WGS sequence"/>
</dbReference>